<dbReference type="SUPFAM" id="SSF82771">
    <property type="entry name" value="GIY-YIG endonuclease"/>
    <property type="match status" value="1"/>
</dbReference>
<dbReference type="InterPro" id="IPR035901">
    <property type="entry name" value="GIY-YIG_endonuc_sf"/>
</dbReference>
<reference evidence="3" key="1">
    <citation type="submission" date="2017-09" db="EMBL/GenBank/DDBJ databases">
        <title>Depth-based differentiation of microbial function through sediment-hosted aquifers and enrichment of novel symbionts in the deep terrestrial subsurface.</title>
        <authorList>
            <person name="Probst A.J."/>
            <person name="Ladd B."/>
            <person name="Jarett J.K."/>
            <person name="Geller-Mcgrath D.E."/>
            <person name="Sieber C.M.K."/>
            <person name="Emerson J.B."/>
            <person name="Anantharaman K."/>
            <person name="Thomas B.C."/>
            <person name="Malmstrom R."/>
            <person name="Stieglmeier M."/>
            <person name="Klingl A."/>
            <person name="Woyke T."/>
            <person name="Ryan C.M."/>
            <person name="Banfield J.F."/>
        </authorList>
    </citation>
    <scope>NUCLEOTIDE SEQUENCE [LARGE SCALE GENOMIC DNA]</scope>
</reference>
<evidence type="ECO:0000313" key="3">
    <source>
        <dbReference type="Proteomes" id="UP000229390"/>
    </source>
</evidence>
<sequence length="76" mass="9594">MYYVYLLRNSKTGRIYIGSTNDLRRRLREHRNKKPELIYDEAYKDERDAREREKRLKQRGQTVRRLKERLKYSFLR</sequence>
<accession>A0A2M6T0N7</accession>
<protein>
    <submittedName>
        <fullName evidence="2">Excinuclease ABC subunit C</fullName>
    </submittedName>
</protein>
<dbReference type="Pfam" id="PF01541">
    <property type="entry name" value="GIY-YIG"/>
    <property type="match status" value="1"/>
</dbReference>
<gene>
    <name evidence="2" type="ORF">COT34_01760</name>
</gene>
<comment type="caution">
    <text evidence="2">The sequence shown here is derived from an EMBL/GenBank/DDBJ whole genome shotgun (WGS) entry which is preliminary data.</text>
</comment>
<dbReference type="Proteomes" id="UP000229390">
    <property type="component" value="Unassembled WGS sequence"/>
</dbReference>
<proteinExistence type="predicted"/>
<feature type="domain" description="GIY-YIG" evidence="1">
    <location>
        <begin position="1"/>
        <end position="72"/>
    </location>
</feature>
<name>A0A2M6T0N7_9BACT</name>
<dbReference type="EMBL" id="PEYE01000030">
    <property type="protein sequence ID" value="PIS38807.1"/>
    <property type="molecule type" value="Genomic_DNA"/>
</dbReference>
<dbReference type="AlphaFoldDB" id="A0A2M6T0N7"/>
<dbReference type="InterPro" id="IPR000305">
    <property type="entry name" value="GIY-YIG_endonuc"/>
</dbReference>
<evidence type="ECO:0000259" key="1">
    <source>
        <dbReference type="PROSITE" id="PS50164"/>
    </source>
</evidence>
<dbReference type="Gene3D" id="3.40.1440.10">
    <property type="entry name" value="GIY-YIG endonuclease"/>
    <property type="match status" value="1"/>
</dbReference>
<dbReference type="PROSITE" id="PS50164">
    <property type="entry name" value="GIY_YIG"/>
    <property type="match status" value="1"/>
</dbReference>
<evidence type="ECO:0000313" key="2">
    <source>
        <dbReference type="EMBL" id="PIS38807.1"/>
    </source>
</evidence>
<organism evidence="2 3">
    <name type="scientific">Candidatus Nealsonbacteria bacterium CG08_land_8_20_14_0_20_43_11</name>
    <dbReference type="NCBI Taxonomy" id="1974706"/>
    <lineage>
        <taxon>Bacteria</taxon>
        <taxon>Candidatus Nealsoniibacteriota</taxon>
    </lineage>
</organism>
<dbReference type="SMART" id="SM00465">
    <property type="entry name" value="GIYc"/>
    <property type="match status" value="1"/>
</dbReference>